<keyword evidence="3" id="KW-1185">Reference proteome</keyword>
<dbReference type="SUPFAM" id="SSF51294">
    <property type="entry name" value="Hedgehog/intein (Hint) domain"/>
    <property type="match status" value="1"/>
</dbReference>
<dbReference type="InterPro" id="IPR036844">
    <property type="entry name" value="Hint_dom_sf"/>
</dbReference>
<protein>
    <submittedName>
        <fullName evidence="2">Polymorphic toxin-type HINT domain-containing protein</fullName>
    </submittedName>
</protein>
<sequence>MIYACEEIKCDELRDYVIQHGLAVEAVYGPWESRNLNARAVPKAMPANYRKISTAKVTGCQCFLAGTKVEMADGTTKNIEDVQLGDEVRATDPRSGETGKRPVTRLIVTENDKHFNKLSIATPEGISELTATYEHPFWSPSENAWLEAADLKPGMTLQTSDGTTAILTANHPFTQHAKTYNLTVADLHTYYVLAGETPVLVHNSDCPTTLTVGGPRVRPGKDIDVDEDGFVNAPTSAEIEALDVQGLSTFDNVTNAGRVGLRGQVRAPAASIPDGLGVIADGRGVGGPRAQGHQTIYPTRRMSFDEYVGLIQGVNWQNVGKKL</sequence>
<dbReference type="NCBIfam" id="TIGR01443">
    <property type="entry name" value="intein_Cterm"/>
    <property type="match status" value="1"/>
</dbReference>
<comment type="caution">
    <text evidence="2">The sequence shown here is derived from an EMBL/GenBank/DDBJ whole genome shotgun (WGS) entry which is preliminary data.</text>
</comment>
<dbReference type="PROSITE" id="PS50817">
    <property type="entry name" value="INTEIN_N_TER"/>
    <property type="match status" value="1"/>
</dbReference>
<dbReference type="InterPro" id="IPR006141">
    <property type="entry name" value="Intein_N"/>
</dbReference>
<dbReference type="EMBL" id="JBIUYY010000004">
    <property type="protein sequence ID" value="MFJ2821775.1"/>
    <property type="molecule type" value="Genomic_DNA"/>
</dbReference>
<evidence type="ECO:0000259" key="1">
    <source>
        <dbReference type="SMART" id="SM00306"/>
    </source>
</evidence>
<reference evidence="2 3" key="1">
    <citation type="submission" date="2024-10" db="EMBL/GenBank/DDBJ databases">
        <title>The Natural Products Discovery Center: Release of the First 8490 Sequenced Strains for Exploring Actinobacteria Biosynthetic Diversity.</title>
        <authorList>
            <person name="Kalkreuter E."/>
            <person name="Kautsar S.A."/>
            <person name="Yang D."/>
            <person name="Bader C.D."/>
            <person name="Teijaro C.N."/>
            <person name="Fluegel L."/>
            <person name="Davis C.M."/>
            <person name="Simpson J.R."/>
            <person name="Lauterbach L."/>
            <person name="Steele A.D."/>
            <person name="Gui C."/>
            <person name="Meng S."/>
            <person name="Li G."/>
            <person name="Viehrig K."/>
            <person name="Ye F."/>
            <person name="Su P."/>
            <person name="Kiefer A.F."/>
            <person name="Nichols A."/>
            <person name="Cepeda A.J."/>
            <person name="Yan W."/>
            <person name="Fan B."/>
            <person name="Jiang Y."/>
            <person name="Adhikari A."/>
            <person name="Zheng C.-J."/>
            <person name="Schuster L."/>
            <person name="Cowan T.M."/>
            <person name="Smanski M.J."/>
            <person name="Chevrette M.G."/>
            <person name="De Carvalho L.P.S."/>
            <person name="Shen B."/>
        </authorList>
    </citation>
    <scope>NUCLEOTIDE SEQUENCE [LARGE SCALE GENOMIC DNA]</scope>
    <source>
        <strain evidence="2 3">NPDC087220</strain>
    </source>
</reference>
<gene>
    <name evidence="2" type="ORF">ACIO7M_11730</name>
</gene>
<feature type="domain" description="Hint" evidence="1">
    <location>
        <begin position="60"/>
        <end position="161"/>
    </location>
</feature>
<dbReference type="Proteomes" id="UP001617351">
    <property type="component" value="Unassembled WGS sequence"/>
</dbReference>
<dbReference type="SMART" id="SM00306">
    <property type="entry name" value="HintN"/>
    <property type="match status" value="1"/>
</dbReference>
<proteinExistence type="predicted"/>
<dbReference type="Gene3D" id="2.170.16.10">
    <property type="entry name" value="Hedgehog/Intein (Hint) domain"/>
    <property type="match status" value="1"/>
</dbReference>
<evidence type="ECO:0000313" key="3">
    <source>
        <dbReference type="Proteomes" id="UP001617351"/>
    </source>
</evidence>
<dbReference type="Pfam" id="PF07591">
    <property type="entry name" value="PT-HINT"/>
    <property type="match status" value="1"/>
</dbReference>
<name>A0ABW8EEV1_STRT5</name>
<dbReference type="CDD" id="cd00081">
    <property type="entry name" value="Hint"/>
    <property type="match status" value="1"/>
</dbReference>
<evidence type="ECO:0000313" key="2">
    <source>
        <dbReference type="EMBL" id="MFJ2821775.1"/>
    </source>
</evidence>
<accession>A0ABW8EEV1</accession>
<dbReference type="InterPro" id="IPR030934">
    <property type="entry name" value="Intein_C"/>
</dbReference>
<organism evidence="2 3">
    <name type="scientific">Streptomyces toxytricini</name>
    <name type="common">Actinomyces toxytricini</name>
    <dbReference type="NCBI Taxonomy" id="67369"/>
    <lineage>
        <taxon>Bacteria</taxon>
        <taxon>Bacillati</taxon>
        <taxon>Actinomycetota</taxon>
        <taxon>Actinomycetes</taxon>
        <taxon>Kitasatosporales</taxon>
        <taxon>Streptomycetaceae</taxon>
        <taxon>Streptomyces</taxon>
    </lineage>
</organism>
<dbReference type="RefSeq" id="WP_402379953.1">
    <property type="nucleotide sequence ID" value="NZ_JBIUYY010000004.1"/>
</dbReference>
<dbReference type="InterPro" id="IPR003587">
    <property type="entry name" value="Hint_dom_N"/>
</dbReference>